<evidence type="ECO:0000313" key="3">
    <source>
        <dbReference type="EMBL" id="TQV74143.1"/>
    </source>
</evidence>
<dbReference type="InterPro" id="IPR033856">
    <property type="entry name" value="Trp_halogen"/>
</dbReference>
<dbReference type="InterPro" id="IPR006905">
    <property type="entry name" value="Flavin_halogenase"/>
</dbReference>
<proteinExistence type="predicted"/>
<dbReference type="PANTHER" id="PTHR43747:SF4">
    <property type="entry name" value="FLAVIN-DEPENDENT TRYPTOPHAN HALOGENASE"/>
    <property type="match status" value="1"/>
</dbReference>
<evidence type="ECO:0000256" key="1">
    <source>
        <dbReference type="PIRSR" id="PIRSR011396-1"/>
    </source>
</evidence>
<dbReference type="PIRSF" id="PIRSF011396">
    <property type="entry name" value="Trp_halogenase"/>
    <property type="match status" value="1"/>
</dbReference>
<accession>A0A545TAA1</accession>
<evidence type="ECO:0000313" key="4">
    <source>
        <dbReference type="Proteomes" id="UP000317839"/>
    </source>
</evidence>
<dbReference type="InterPro" id="IPR050816">
    <property type="entry name" value="Flavin-dep_Halogenase_NPB"/>
</dbReference>
<dbReference type="InterPro" id="IPR036188">
    <property type="entry name" value="FAD/NAD-bd_sf"/>
</dbReference>
<comment type="caution">
    <text evidence="3">The sequence shown here is derived from an EMBL/GenBank/DDBJ whole genome shotgun (WGS) entry which is preliminary data.</text>
</comment>
<dbReference type="AlphaFoldDB" id="A0A545TAA1"/>
<name>A0A545TAA1_9GAMM</name>
<dbReference type="EMBL" id="VIKR01000003">
    <property type="protein sequence ID" value="TQV74143.1"/>
    <property type="molecule type" value="Genomic_DNA"/>
</dbReference>
<dbReference type="GO" id="GO:0000166">
    <property type="term" value="F:nucleotide binding"/>
    <property type="evidence" value="ECO:0007669"/>
    <property type="project" value="UniProtKB-KW"/>
</dbReference>
<protein>
    <submittedName>
        <fullName evidence="3">Tryptophan 7-halogenase</fullName>
    </submittedName>
</protein>
<gene>
    <name evidence="3" type="ORF">FLL45_13980</name>
</gene>
<dbReference type="PANTHER" id="PTHR43747">
    <property type="entry name" value="FAD-BINDING PROTEIN"/>
    <property type="match status" value="1"/>
</dbReference>
<feature type="binding site" evidence="2">
    <location>
        <position position="325"/>
    </location>
    <ligand>
        <name>L-tryptophan</name>
        <dbReference type="ChEBI" id="CHEBI:57912"/>
    </ligand>
</feature>
<evidence type="ECO:0000256" key="2">
    <source>
        <dbReference type="PIRSR" id="PIRSR011396-2"/>
    </source>
</evidence>
<feature type="binding site" evidence="2">
    <location>
        <position position="61"/>
    </location>
    <ligand>
        <name>7-chloro-L-tryptophan</name>
        <dbReference type="ChEBI" id="CHEBI:58713"/>
    </ligand>
</feature>
<dbReference type="Proteomes" id="UP000317839">
    <property type="component" value="Unassembled WGS sequence"/>
</dbReference>
<reference evidence="3 4" key="1">
    <citation type="submission" date="2019-06" db="EMBL/GenBank/DDBJ databases">
        <title>Draft genome of Aliikangiella marina GYP-15.</title>
        <authorList>
            <person name="Wang G."/>
        </authorList>
    </citation>
    <scope>NUCLEOTIDE SEQUENCE [LARGE SCALE GENOMIC DNA]</scope>
    <source>
        <strain evidence="3 4">GYP-15</strain>
    </source>
</reference>
<dbReference type="Pfam" id="PF04820">
    <property type="entry name" value="Trp_halogenase"/>
    <property type="match status" value="1"/>
</dbReference>
<dbReference type="Gene3D" id="3.50.50.60">
    <property type="entry name" value="FAD/NAD(P)-binding domain"/>
    <property type="match status" value="1"/>
</dbReference>
<feature type="active site" evidence="1">
    <location>
        <position position="61"/>
    </location>
</feature>
<dbReference type="OrthoDB" id="5751025at2"/>
<keyword evidence="4" id="KW-1185">Reference proteome</keyword>
<keyword evidence="2" id="KW-0274">FAD</keyword>
<keyword evidence="2" id="KW-0285">Flavoprotein</keyword>
<keyword evidence="2" id="KW-0547">Nucleotide-binding</keyword>
<feature type="binding site" evidence="2">
    <location>
        <position position="168"/>
    </location>
    <ligand>
        <name>FAD</name>
        <dbReference type="ChEBI" id="CHEBI:57692"/>
    </ligand>
</feature>
<dbReference type="SUPFAM" id="SSF51905">
    <property type="entry name" value="FAD/NAD(P)-binding domain"/>
    <property type="match status" value="1"/>
</dbReference>
<organism evidence="3 4">
    <name type="scientific">Aliikangiella marina</name>
    <dbReference type="NCBI Taxonomy" id="1712262"/>
    <lineage>
        <taxon>Bacteria</taxon>
        <taxon>Pseudomonadati</taxon>
        <taxon>Pseudomonadota</taxon>
        <taxon>Gammaproteobacteria</taxon>
        <taxon>Oceanospirillales</taxon>
        <taxon>Pleioneaceae</taxon>
        <taxon>Aliikangiella</taxon>
    </lineage>
</organism>
<dbReference type="GO" id="GO:0004497">
    <property type="term" value="F:monooxygenase activity"/>
    <property type="evidence" value="ECO:0007669"/>
    <property type="project" value="InterPro"/>
</dbReference>
<feature type="binding site" evidence="2">
    <location>
        <position position="316"/>
    </location>
    <ligand>
        <name>FAD</name>
        <dbReference type="ChEBI" id="CHEBI:57692"/>
    </ligand>
</feature>
<sequence>MTALYLNHRWKNKNIKVSLIESADIGIIGVGEGSTPSLKNFFDDIEIKESEWMPQCQATYKVGIRFDNWSTQPGFESYRHPFPSQVDKFSSDLFAKQLHIRRHGIDVEVHPDKFFIQSQLAMEKKGPIAPYHFPLENAYGYHFDSGLLGQYLAEIARLRGIGHIQAKVTDALLNNNGMISTLVTEENTQINADFFIDCTGFVGFLIQKKLQIPFISFSDNLFNDSAVVIPTPANKTINSETVSTALQHGWAWDIPLQHRTGNGYVYSSAYCDQTSAETELRKKLNLLDSDIGARHLKMKVGRVSQHWSKNCLAIGLSQGFIEPLEATALHLVQATILEFIIQFEKGNFTNQFQSQFNDTINNRFEGVRDYIVAHYRLNTRTDTQYWLDNANNPKISESLTRILQSWTGALGHDIEPEIIQQNIAGYFPVDSWRILLAGYGFFPALDHNHPQQGNIDHTEIENHQAFLKRCGVNFKTQNALLIN</sequence>